<dbReference type="Gramene" id="KGN60918">
    <property type="protein sequence ID" value="KGN60918"/>
    <property type="gene ID" value="Csa_2G023850"/>
</dbReference>
<dbReference type="InterPro" id="IPR000907">
    <property type="entry name" value="LipOase"/>
</dbReference>
<reference evidence="5 6" key="2">
    <citation type="journal article" date="2009" name="PLoS ONE">
        <title>An integrated genetic and cytogenetic map of the cucumber genome.</title>
        <authorList>
            <person name="Ren Y."/>
            <person name="Zhang Z."/>
            <person name="Liu J."/>
            <person name="Staub J.E."/>
            <person name="Han Y."/>
            <person name="Cheng Z."/>
            <person name="Li X."/>
            <person name="Lu J."/>
            <person name="Miao H."/>
            <person name="Kang H."/>
            <person name="Xie B."/>
            <person name="Gu X."/>
            <person name="Wang X."/>
            <person name="Du Y."/>
            <person name="Jin W."/>
            <person name="Huang S."/>
        </authorList>
    </citation>
    <scope>NUCLEOTIDE SEQUENCE [LARGE SCALE GENOMIC DNA]</scope>
    <source>
        <strain evidence="6">cv. 9930</strain>
    </source>
</reference>
<dbReference type="Gene3D" id="1.20.245.10">
    <property type="entry name" value="Lipoxygenase-1, Domain 5"/>
    <property type="match status" value="1"/>
</dbReference>
<reference evidence="5 6" key="3">
    <citation type="journal article" date="2010" name="BMC Genomics">
        <title>Transcriptome sequencing and comparative analysis of cucumber flowers with different sex types.</title>
        <authorList>
            <person name="Guo S."/>
            <person name="Zheng Y."/>
            <person name="Joung J.G."/>
            <person name="Liu S."/>
            <person name="Zhang Z."/>
            <person name="Crasta O.R."/>
            <person name="Sobral B.W."/>
            <person name="Xu Y."/>
            <person name="Huang S."/>
            <person name="Fei Z."/>
        </authorList>
    </citation>
    <scope>NUCLEOTIDE SEQUENCE [LARGE SCALE GENOMIC DNA]</scope>
    <source>
        <strain evidence="6">cv. 9930</strain>
    </source>
</reference>
<sequence length="223" mass="25249">MVYNKNIYYLSKEDKTAWSSDEEFAREMLAGVNPVLIARLDEFPPKSTLDTNIYGDQTSKITEEHIKDGLDGLTVNEKIIHMLLMVLRFGQQSKHGRRFLPESGTPDYKELESNPEKAFLRTITSQLQALVGVSVIEILSRHSSDEVYLGQRSNPEWTLDKEALEAFEKFGEKLGEIEKKIAMRNKDPQLKNRVGPVDMPYTLLFPTSSEGLTGRGIPNSISI</sequence>
<feature type="domain" description="Lipoxygenase" evidence="4">
    <location>
        <begin position="1"/>
        <end position="89"/>
    </location>
</feature>
<evidence type="ECO:0000256" key="2">
    <source>
        <dbReference type="ARBA" id="ARBA00022964"/>
    </source>
</evidence>
<dbReference type="PROSITE" id="PS51393">
    <property type="entry name" value="LIPOXYGENASE_3"/>
    <property type="match status" value="2"/>
</dbReference>
<evidence type="ECO:0000313" key="6">
    <source>
        <dbReference type="Proteomes" id="UP000029981"/>
    </source>
</evidence>
<accession>A0A0A0LGD0</accession>
<dbReference type="GO" id="GO:0046872">
    <property type="term" value="F:metal ion binding"/>
    <property type="evidence" value="ECO:0007669"/>
    <property type="project" value="UniProtKB-KW"/>
</dbReference>
<protein>
    <recommendedName>
        <fullName evidence="4">Lipoxygenase domain-containing protein</fullName>
    </recommendedName>
</protein>
<organism evidence="5 6">
    <name type="scientific">Cucumis sativus</name>
    <name type="common">Cucumber</name>
    <dbReference type="NCBI Taxonomy" id="3659"/>
    <lineage>
        <taxon>Eukaryota</taxon>
        <taxon>Viridiplantae</taxon>
        <taxon>Streptophyta</taxon>
        <taxon>Embryophyta</taxon>
        <taxon>Tracheophyta</taxon>
        <taxon>Spermatophyta</taxon>
        <taxon>Magnoliopsida</taxon>
        <taxon>eudicotyledons</taxon>
        <taxon>Gunneridae</taxon>
        <taxon>Pentapetalae</taxon>
        <taxon>rosids</taxon>
        <taxon>fabids</taxon>
        <taxon>Cucurbitales</taxon>
        <taxon>Cucurbitaceae</taxon>
        <taxon>Benincaseae</taxon>
        <taxon>Cucumis</taxon>
    </lineage>
</organism>
<reference evidence="5 6" key="1">
    <citation type="journal article" date="2009" name="Nat. Genet.">
        <title>The genome of the cucumber, Cucumis sativus L.</title>
        <authorList>
            <person name="Huang S."/>
            <person name="Li R."/>
            <person name="Zhang Z."/>
            <person name="Li L."/>
            <person name="Gu X."/>
            <person name="Fan W."/>
            <person name="Lucas W.J."/>
            <person name="Wang X."/>
            <person name="Xie B."/>
            <person name="Ni P."/>
            <person name="Ren Y."/>
            <person name="Zhu H."/>
            <person name="Li J."/>
            <person name="Lin K."/>
            <person name="Jin W."/>
            <person name="Fei Z."/>
            <person name="Li G."/>
            <person name="Staub J."/>
            <person name="Kilian A."/>
            <person name="van der Vossen E.A."/>
            <person name="Wu Y."/>
            <person name="Guo J."/>
            <person name="He J."/>
            <person name="Jia Z."/>
            <person name="Ren Y."/>
            <person name="Tian G."/>
            <person name="Lu Y."/>
            <person name="Ruan J."/>
            <person name="Qian W."/>
            <person name="Wang M."/>
            <person name="Huang Q."/>
            <person name="Li B."/>
            <person name="Xuan Z."/>
            <person name="Cao J."/>
            <person name="Asan"/>
            <person name="Wu Z."/>
            <person name="Zhang J."/>
            <person name="Cai Q."/>
            <person name="Bai Y."/>
            <person name="Zhao B."/>
            <person name="Han Y."/>
            <person name="Li Y."/>
            <person name="Li X."/>
            <person name="Wang S."/>
            <person name="Shi Q."/>
            <person name="Liu S."/>
            <person name="Cho W.K."/>
            <person name="Kim J.Y."/>
            <person name="Xu Y."/>
            <person name="Heller-Uszynska K."/>
            <person name="Miao H."/>
            <person name="Cheng Z."/>
            <person name="Zhang S."/>
            <person name="Wu J."/>
            <person name="Yang Y."/>
            <person name="Kang H."/>
            <person name="Li M."/>
            <person name="Liang H."/>
            <person name="Ren X."/>
            <person name="Shi Z."/>
            <person name="Wen M."/>
            <person name="Jian M."/>
            <person name="Yang H."/>
            <person name="Zhang G."/>
            <person name="Yang Z."/>
            <person name="Chen R."/>
            <person name="Liu S."/>
            <person name="Li J."/>
            <person name="Ma L."/>
            <person name="Liu H."/>
            <person name="Zhou Y."/>
            <person name="Zhao J."/>
            <person name="Fang X."/>
            <person name="Li G."/>
            <person name="Fang L."/>
            <person name="Li Y."/>
            <person name="Liu D."/>
            <person name="Zheng H."/>
            <person name="Zhang Y."/>
            <person name="Qin N."/>
            <person name="Li Z."/>
            <person name="Yang G."/>
            <person name="Yang S."/>
            <person name="Bolund L."/>
            <person name="Kristiansen K."/>
            <person name="Zheng H."/>
            <person name="Li S."/>
            <person name="Zhang X."/>
            <person name="Yang H."/>
            <person name="Wang J."/>
            <person name="Sun R."/>
            <person name="Zhang B."/>
            <person name="Jiang S."/>
            <person name="Wang J."/>
            <person name="Du Y."/>
            <person name="Li S."/>
        </authorList>
    </citation>
    <scope>NUCLEOTIDE SEQUENCE [LARGE SCALE GENOMIC DNA]</scope>
    <source>
        <strain evidence="6">cv. 9930</strain>
    </source>
</reference>
<keyword evidence="3" id="KW-0560">Oxidoreductase</keyword>
<keyword evidence="1" id="KW-0479">Metal-binding</keyword>
<proteinExistence type="predicted"/>
<dbReference type="GO" id="GO:0034440">
    <property type="term" value="P:lipid oxidation"/>
    <property type="evidence" value="ECO:0007669"/>
    <property type="project" value="InterPro"/>
</dbReference>
<dbReference type="STRING" id="3659.A0A0A0LGD0"/>
<keyword evidence="6" id="KW-1185">Reference proteome</keyword>
<evidence type="ECO:0000313" key="5">
    <source>
        <dbReference type="EMBL" id="KGN60918.1"/>
    </source>
</evidence>
<dbReference type="InterPro" id="IPR013819">
    <property type="entry name" value="LipOase_C"/>
</dbReference>
<dbReference type="Proteomes" id="UP000029981">
    <property type="component" value="Chromosome 2"/>
</dbReference>
<dbReference type="SUPFAM" id="SSF48484">
    <property type="entry name" value="Lipoxigenase"/>
    <property type="match status" value="2"/>
</dbReference>
<dbReference type="InterPro" id="IPR036226">
    <property type="entry name" value="LipOase_C_sf"/>
</dbReference>
<gene>
    <name evidence="5" type="ORF">Csa_2G023850</name>
</gene>
<dbReference type="GO" id="GO:0016702">
    <property type="term" value="F:oxidoreductase activity, acting on single donors with incorporation of molecular oxygen, incorporation of two atoms of oxygen"/>
    <property type="evidence" value="ECO:0007669"/>
    <property type="project" value="InterPro"/>
</dbReference>
<dbReference type="Gene3D" id="4.10.372.10">
    <property type="entry name" value="Lipoxygenase-1, Domain 3"/>
    <property type="match status" value="1"/>
</dbReference>
<dbReference type="InterPro" id="IPR027433">
    <property type="entry name" value="Lipoxygenase_dom_3"/>
</dbReference>
<dbReference type="PANTHER" id="PTHR11771">
    <property type="entry name" value="LIPOXYGENASE"/>
    <property type="match status" value="1"/>
</dbReference>
<evidence type="ECO:0000256" key="3">
    <source>
        <dbReference type="ARBA" id="ARBA00023002"/>
    </source>
</evidence>
<dbReference type="EMBL" id="CM002923">
    <property type="protein sequence ID" value="KGN60918.1"/>
    <property type="molecule type" value="Genomic_DNA"/>
</dbReference>
<evidence type="ECO:0000259" key="4">
    <source>
        <dbReference type="PROSITE" id="PS51393"/>
    </source>
</evidence>
<feature type="domain" description="Lipoxygenase" evidence="4">
    <location>
        <begin position="97"/>
        <end position="223"/>
    </location>
</feature>
<reference evidence="5 6" key="4">
    <citation type="journal article" date="2011" name="BMC Genomics">
        <title>RNA-Seq improves annotation of protein-coding genes in the cucumber genome.</title>
        <authorList>
            <person name="Li Z."/>
            <person name="Zhang Z."/>
            <person name="Yan P."/>
            <person name="Huang S."/>
            <person name="Fei Z."/>
            <person name="Lin K."/>
        </authorList>
    </citation>
    <scope>NUCLEOTIDE SEQUENCE [LARGE SCALE GENOMIC DNA]</scope>
    <source>
        <strain evidence="6">cv. 9930</strain>
    </source>
</reference>
<evidence type="ECO:0000256" key="1">
    <source>
        <dbReference type="ARBA" id="ARBA00022723"/>
    </source>
</evidence>
<dbReference type="Gene3D" id="3.10.450.60">
    <property type="match status" value="1"/>
</dbReference>
<dbReference type="Pfam" id="PF00305">
    <property type="entry name" value="Lipoxygenase"/>
    <property type="match status" value="2"/>
</dbReference>
<name>A0A0A0LGD0_CUCSA</name>
<dbReference type="AlphaFoldDB" id="A0A0A0LGD0"/>
<keyword evidence="2" id="KW-0223">Dioxygenase</keyword>